<dbReference type="InterPro" id="IPR029064">
    <property type="entry name" value="Ribosomal_eL30-like_sf"/>
</dbReference>
<dbReference type="SUPFAM" id="SSF55315">
    <property type="entry name" value="L30e-like"/>
    <property type="match status" value="1"/>
</dbReference>
<evidence type="ECO:0000256" key="1">
    <source>
        <dbReference type="SAM" id="MobiDB-lite"/>
    </source>
</evidence>
<dbReference type="Proteomes" id="UP000249115">
    <property type="component" value="Unassembled WGS sequence"/>
</dbReference>
<dbReference type="InterPro" id="IPR041289">
    <property type="entry name" value="Bact_RF_family3"/>
</dbReference>
<dbReference type="EMBL" id="QKZU01000007">
    <property type="protein sequence ID" value="PZX57040.1"/>
    <property type="molecule type" value="Genomic_DNA"/>
</dbReference>
<proteinExistence type="predicted"/>
<evidence type="ECO:0000313" key="3">
    <source>
        <dbReference type="Proteomes" id="UP000249115"/>
    </source>
</evidence>
<dbReference type="Gene3D" id="3.30.1330.30">
    <property type="match status" value="1"/>
</dbReference>
<comment type="caution">
    <text evidence="2">The sequence shown here is derived from an EMBL/GenBank/DDBJ whole genome shotgun (WGS) entry which is preliminary data.</text>
</comment>
<reference evidence="2 3" key="1">
    <citation type="submission" date="2018-06" db="EMBL/GenBank/DDBJ databases">
        <title>Genomic Encyclopedia of Archaeal and Bacterial Type Strains, Phase II (KMG-II): from individual species to whole genera.</title>
        <authorList>
            <person name="Goeker M."/>
        </authorList>
    </citation>
    <scope>NUCLEOTIDE SEQUENCE [LARGE SCALE GENOMIC DNA]</scope>
    <source>
        <strain evidence="2 3">DSM 22686</strain>
    </source>
</reference>
<sequence>MIESHFKKQLTINTNKMSIQSVTQEVLNKLLSATEAPCISLYMPTHRTHPENKQDLIRYKNLLKQVRESVTEKYPTADNDKLLAPFEALAMDQEYWNHAGDGLAVLGSSEHFEVIRLQLPVEALVMVADSFHTKPLRNILQSKDRYHVLALTLDDIHLYEGNRYSLHEIDLPDDFPKTIEAALGKELTEKHSTVASYGGVSGNSTNMHHGQGGKKEEIDNDAERFFRVVSNDVYERYSNPEGIPLILATLPEHHSLYKEVDKNPFLLPKGIDINPQAVSIEKLTELSWEVMQPVYLKQLETLSEKYNQVKSKGLGSDSMDEVLEAAESGRVETILLESHRVIADRLRNKETGTYEMADSTQPVLDDQLDDLGELVQKMGGTVVIIPKEQMPSQTGIAAIFRY</sequence>
<gene>
    <name evidence="2" type="ORF">LV84_02171</name>
</gene>
<protein>
    <submittedName>
        <fullName evidence="2">ERF1-like protein</fullName>
    </submittedName>
</protein>
<feature type="region of interest" description="Disordered" evidence="1">
    <location>
        <begin position="195"/>
        <end position="216"/>
    </location>
</feature>
<organism evidence="2 3">
    <name type="scientific">Algoriphagus ratkowskyi</name>
    <dbReference type="NCBI Taxonomy" id="57028"/>
    <lineage>
        <taxon>Bacteria</taxon>
        <taxon>Pseudomonadati</taxon>
        <taxon>Bacteroidota</taxon>
        <taxon>Cytophagia</taxon>
        <taxon>Cytophagales</taxon>
        <taxon>Cyclobacteriaceae</taxon>
        <taxon>Algoriphagus</taxon>
    </lineage>
</organism>
<dbReference type="Pfam" id="PF18845">
    <property type="entry name" value="baeRF_family3"/>
    <property type="match status" value="1"/>
</dbReference>
<evidence type="ECO:0000313" key="2">
    <source>
        <dbReference type="EMBL" id="PZX57040.1"/>
    </source>
</evidence>
<accession>A0A2W7RF76</accession>
<name>A0A2W7RF76_9BACT</name>
<dbReference type="AlphaFoldDB" id="A0A2W7RF76"/>